<gene>
    <name evidence="3" type="ORF">MB27_04855</name>
</gene>
<dbReference type="InterPro" id="IPR010310">
    <property type="entry name" value="T7SS_ESAT-6-like"/>
</dbReference>
<evidence type="ECO:0000256" key="1">
    <source>
        <dbReference type="RuleBase" id="RU362001"/>
    </source>
</evidence>
<dbReference type="NCBIfam" id="TIGR03930">
    <property type="entry name" value="WXG100_ESAT6"/>
    <property type="match status" value="1"/>
</dbReference>
<dbReference type="AlphaFoldDB" id="A0A0A6UU83"/>
<dbReference type="InterPro" id="IPR036689">
    <property type="entry name" value="ESAT-6-like_sf"/>
</dbReference>
<keyword evidence="4" id="KW-1185">Reference proteome</keyword>
<dbReference type="eggNOG" id="COG4842">
    <property type="taxonomic scope" value="Bacteria"/>
</dbReference>
<evidence type="ECO:0000313" key="3">
    <source>
        <dbReference type="EMBL" id="KHD78538.1"/>
    </source>
</evidence>
<dbReference type="Proteomes" id="UP000054537">
    <property type="component" value="Unassembled WGS sequence"/>
</dbReference>
<accession>A0A0A6UU83</accession>
<reference evidence="3 4" key="1">
    <citation type="submission" date="2014-10" db="EMBL/GenBank/DDBJ databases">
        <title>Draft genome sequence of Actinoplanes utahensis NRRL 12052.</title>
        <authorList>
            <person name="Velasco-Bucheli B."/>
            <person name="del Cerro C."/>
            <person name="Hormigo D."/>
            <person name="Garcia J.L."/>
            <person name="Acebal C."/>
            <person name="Arroyo M."/>
            <person name="de la Mata I."/>
        </authorList>
    </citation>
    <scope>NUCLEOTIDE SEQUENCE [LARGE SCALE GENOMIC DNA]</scope>
    <source>
        <strain evidence="3 4">NRRL 12052</strain>
    </source>
</reference>
<dbReference type="Gene3D" id="1.10.287.1060">
    <property type="entry name" value="ESAT-6-like"/>
    <property type="match status" value="1"/>
</dbReference>
<comment type="similarity">
    <text evidence="1">Belongs to the WXG100 family.</text>
</comment>
<name>A0A0A6UU83_ACTUT</name>
<evidence type="ECO:0000256" key="2">
    <source>
        <dbReference type="SAM" id="Coils"/>
    </source>
</evidence>
<sequence>MNDGVLLVNFAALGQAGADIERALSKMRADLDELESKGAQLSETWSGAAKQAYAERQDRWTKASKDLEIILRKIQGAVLDSQEDYANTERAATNRFQ</sequence>
<dbReference type="Pfam" id="PF06013">
    <property type="entry name" value="WXG100"/>
    <property type="match status" value="1"/>
</dbReference>
<feature type="coiled-coil region" evidence="2">
    <location>
        <begin position="17"/>
        <end position="44"/>
    </location>
</feature>
<dbReference type="STRING" id="1869.MB27_04855"/>
<dbReference type="EMBL" id="JRTT01000004">
    <property type="protein sequence ID" value="KHD78538.1"/>
    <property type="molecule type" value="Genomic_DNA"/>
</dbReference>
<evidence type="ECO:0000313" key="4">
    <source>
        <dbReference type="Proteomes" id="UP000054537"/>
    </source>
</evidence>
<dbReference type="SUPFAM" id="SSF140453">
    <property type="entry name" value="EsxAB dimer-like"/>
    <property type="match status" value="1"/>
</dbReference>
<proteinExistence type="inferred from homology"/>
<dbReference type="OrthoDB" id="3387628at2"/>
<protein>
    <recommendedName>
        <fullName evidence="1">ESAT-6-like protein</fullName>
    </recommendedName>
</protein>
<dbReference type="RefSeq" id="WP_043522760.1">
    <property type="nucleotide sequence ID" value="NZ_BAABKU010000008.1"/>
</dbReference>
<organism evidence="3 4">
    <name type="scientific">Actinoplanes utahensis</name>
    <dbReference type="NCBI Taxonomy" id="1869"/>
    <lineage>
        <taxon>Bacteria</taxon>
        <taxon>Bacillati</taxon>
        <taxon>Actinomycetota</taxon>
        <taxon>Actinomycetes</taxon>
        <taxon>Micromonosporales</taxon>
        <taxon>Micromonosporaceae</taxon>
        <taxon>Actinoplanes</taxon>
    </lineage>
</organism>
<keyword evidence="2" id="KW-0175">Coiled coil</keyword>
<comment type="caution">
    <text evidence="3">The sequence shown here is derived from an EMBL/GenBank/DDBJ whole genome shotgun (WGS) entry which is preliminary data.</text>
</comment>